<proteinExistence type="predicted"/>
<dbReference type="InterPro" id="IPR035965">
    <property type="entry name" value="PAS-like_dom_sf"/>
</dbReference>
<reference evidence="3 4" key="1">
    <citation type="submission" date="2018-06" db="EMBL/GenBank/DDBJ databases">
        <authorList>
            <person name="Strepis N."/>
        </authorList>
    </citation>
    <scope>NUCLEOTIDE SEQUENCE [LARGE SCALE GENOMIC DNA]</scope>
    <source>
        <strain evidence="3">LUCI</strain>
    </source>
</reference>
<dbReference type="PANTHER" id="PTHR39966">
    <property type="entry name" value="BLL2471 PROTEIN-RELATED"/>
    <property type="match status" value="1"/>
</dbReference>
<feature type="domain" description="Hemerythrin-like" evidence="1">
    <location>
        <begin position="91"/>
        <end position="225"/>
    </location>
</feature>
<keyword evidence="4" id="KW-1185">Reference proteome</keyword>
<name>A0A498R878_9FIRM</name>
<dbReference type="InterPro" id="IPR012312">
    <property type="entry name" value="Hemerythrin-like"/>
</dbReference>
<dbReference type="PANTHER" id="PTHR39966:SF3">
    <property type="entry name" value="DUF438 DOMAIN-CONTAINING PROTEIN"/>
    <property type="match status" value="1"/>
</dbReference>
<dbReference type="Gene3D" id="1.20.120.520">
    <property type="entry name" value="nmb1532 protein domain like"/>
    <property type="match status" value="1"/>
</dbReference>
<dbReference type="Pfam" id="PF04282">
    <property type="entry name" value="DUF438"/>
    <property type="match status" value="1"/>
</dbReference>
<feature type="domain" description="DUF438" evidence="2">
    <location>
        <begin position="16"/>
        <end position="80"/>
    </location>
</feature>
<dbReference type="AlphaFoldDB" id="A0A498R878"/>
<gene>
    <name evidence="3" type="ORF">LUCI_2979</name>
</gene>
<dbReference type="Proteomes" id="UP000277811">
    <property type="component" value="Unassembled WGS sequence"/>
</dbReference>
<accession>A0A498R878</accession>
<evidence type="ECO:0000313" key="4">
    <source>
        <dbReference type="Proteomes" id="UP000277811"/>
    </source>
</evidence>
<dbReference type="Pfam" id="PF01814">
    <property type="entry name" value="Hemerythrin"/>
    <property type="match status" value="1"/>
</dbReference>
<dbReference type="GO" id="GO:0005886">
    <property type="term" value="C:plasma membrane"/>
    <property type="evidence" value="ECO:0007669"/>
    <property type="project" value="TreeGrafter"/>
</dbReference>
<protein>
    <recommendedName>
        <fullName evidence="5">Hemerythrin-like domain-containing protein</fullName>
    </recommendedName>
</protein>
<sequence>MSELIKNREYRQKAVKEIIRELHQGKPVEEVKEKFDAIAKDLEPAELSLIEQSLINEGLAIKEVQRLCDVHAAVFRDALEKNPELSVPPGHPVDILVHENRAIDKLIRQEVMPILGELAQAAAETEKAAVLKLAEKLNLLWDVDKHYRRKEDLIFPFLEKYEITGPPKVMWGVDDKIRDLLKEAKSLISHYQPANRQPLVARMEEAIAQIDEMIFKEEKILFPMAVQTLSEDEWYQVLQDSDEIGYCLVEPRRNWKPVRENVTAGKDSLANGYEQGYIKFGTGVLSPQEIELIFSHLPVDITFVDKHGAVKFFSAGKERIFPRARTIIGRKVENCHPPASVHIVEKIVEDFKNGSKDQENFWLELGGKFVYIRYFAVKDETGDFAGVLEVTQDIKPIQAIAGEKRIAD</sequence>
<evidence type="ECO:0000259" key="1">
    <source>
        <dbReference type="Pfam" id="PF01814"/>
    </source>
</evidence>
<dbReference type="SUPFAM" id="SSF55785">
    <property type="entry name" value="PYP-like sensor domain (PAS domain)"/>
    <property type="match status" value="1"/>
</dbReference>
<dbReference type="Pfam" id="PF13596">
    <property type="entry name" value="PAS_10"/>
    <property type="match status" value="1"/>
</dbReference>
<evidence type="ECO:0000313" key="3">
    <source>
        <dbReference type="EMBL" id="VBB07714.1"/>
    </source>
</evidence>
<evidence type="ECO:0008006" key="5">
    <source>
        <dbReference type="Google" id="ProtNLM"/>
    </source>
</evidence>
<dbReference type="EMBL" id="UPPP01000079">
    <property type="protein sequence ID" value="VBB07714.1"/>
    <property type="molecule type" value="Genomic_DNA"/>
</dbReference>
<dbReference type="RefSeq" id="WP_122628646.1">
    <property type="nucleotide sequence ID" value="NZ_UPPP01000079.1"/>
</dbReference>
<evidence type="ECO:0000259" key="2">
    <source>
        <dbReference type="Pfam" id="PF04282"/>
    </source>
</evidence>
<organism evidence="3 4">
    <name type="scientific">Lucifera butyrica</name>
    <dbReference type="NCBI Taxonomy" id="1351585"/>
    <lineage>
        <taxon>Bacteria</taxon>
        <taxon>Bacillati</taxon>
        <taxon>Bacillota</taxon>
        <taxon>Negativicutes</taxon>
        <taxon>Veillonellales</taxon>
        <taxon>Veillonellaceae</taxon>
        <taxon>Lucifera</taxon>
    </lineage>
</organism>
<dbReference type="InterPro" id="IPR007380">
    <property type="entry name" value="DUF438"/>
</dbReference>
<dbReference type="OrthoDB" id="9769774at2"/>